<name>A0A0A8Z3S0_ARUDO</name>
<reference evidence="1" key="2">
    <citation type="journal article" date="2015" name="Data Brief">
        <title>Shoot transcriptome of the giant reed, Arundo donax.</title>
        <authorList>
            <person name="Barrero R.A."/>
            <person name="Guerrero F.D."/>
            <person name="Moolhuijzen P."/>
            <person name="Goolsby J.A."/>
            <person name="Tidwell J."/>
            <person name="Bellgard S.E."/>
            <person name="Bellgard M.I."/>
        </authorList>
    </citation>
    <scope>NUCLEOTIDE SEQUENCE</scope>
    <source>
        <tissue evidence="1">Shoot tissue taken approximately 20 cm above the soil surface</tissue>
    </source>
</reference>
<sequence length="41" mass="4727">MPSSMSRCLQKATAALTPELWPRWSWSMRTAAARPIRRKVP</sequence>
<dbReference type="EMBL" id="GBRH01268408">
    <property type="protein sequence ID" value="JAD29487.1"/>
    <property type="molecule type" value="Transcribed_RNA"/>
</dbReference>
<organism evidence="1">
    <name type="scientific">Arundo donax</name>
    <name type="common">Giant reed</name>
    <name type="synonym">Donax arundinaceus</name>
    <dbReference type="NCBI Taxonomy" id="35708"/>
    <lineage>
        <taxon>Eukaryota</taxon>
        <taxon>Viridiplantae</taxon>
        <taxon>Streptophyta</taxon>
        <taxon>Embryophyta</taxon>
        <taxon>Tracheophyta</taxon>
        <taxon>Spermatophyta</taxon>
        <taxon>Magnoliopsida</taxon>
        <taxon>Liliopsida</taxon>
        <taxon>Poales</taxon>
        <taxon>Poaceae</taxon>
        <taxon>PACMAD clade</taxon>
        <taxon>Arundinoideae</taxon>
        <taxon>Arundineae</taxon>
        <taxon>Arundo</taxon>
    </lineage>
</organism>
<reference evidence="1" key="1">
    <citation type="submission" date="2014-09" db="EMBL/GenBank/DDBJ databases">
        <authorList>
            <person name="Magalhaes I.L.F."/>
            <person name="Oliveira U."/>
            <person name="Santos F.R."/>
            <person name="Vidigal T.H.D.A."/>
            <person name="Brescovit A.D."/>
            <person name="Santos A.J."/>
        </authorList>
    </citation>
    <scope>NUCLEOTIDE SEQUENCE</scope>
    <source>
        <tissue evidence="1">Shoot tissue taken approximately 20 cm above the soil surface</tissue>
    </source>
</reference>
<accession>A0A0A8Z3S0</accession>
<evidence type="ECO:0000313" key="1">
    <source>
        <dbReference type="EMBL" id="JAD29487.1"/>
    </source>
</evidence>
<protein>
    <submittedName>
        <fullName evidence="1">Uncharacterized protein</fullName>
    </submittedName>
</protein>
<dbReference type="AlphaFoldDB" id="A0A0A8Z3S0"/>
<proteinExistence type="predicted"/>